<feature type="compositionally biased region" description="Basic residues" evidence="1">
    <location>
        <begin position="1"/>
        <end position="23"/>
    </location>
</feature>
<evidence type="ECO:0000313" key="3">
    <source>
        <dbReference type="Proteomes" id="UP000291838"/>
    </source>
</evidence>
<dbReference type="Proteomes" id="UP000291838">
    <property type="component" value="Unassembled WGS sequence"/>
</dbReference>
<organism evidence="2 3">
    <name type="scientific">Nocardioides glacieisoli</name>
    <dbReference type="NCBI Taxonomy" id="1168730"/>
    <lineage>
        <taxon>Bacteria</taxon>
        <taxon>Bacillati</taxon>
        <taxon>Actinomycetota</taxon>
        <taxon>Actinomycetes</taxon>
        <taxon>Propionibacteriales</taxon>
        <taxon>Nocardioidaceae</taxon>
        <taxon>Nocardioides</taxon>
    </lineage>
</organism>
<dbReference type="RefSeq" id="WP_129474102.1">
    <property type="nucleotide sequence ID" value="NZ_SDWS01000002.1"/>
</dbReference>
<accession>A0A4Q2RU00</accession>
<evidence type="ECO:0000313" key="2">
    <source>
        <dbReference type="EMBL" id="RYB92497.1"/>
    </source>
</evidence>
<evidence type="ECO:0000256" key="1">
    <source>
        <dbReference type="SAM" id="MobiDB-lite"/>
    </source>
</evidence>
<name>A0A4Q2RU00_9ACTN</name>
<feature type="region of interest" description="Disordered" evidence="1">
    <location>
        <begin position="1"/>
        <end position="33"/>
    </location>
</feature>
<proteinExistence type="predicted"/>
<keyword evidence="3" id="KW-1185">Reference proteome</keyword>
<reference evidence="2 3" key="1">
    <citation type="submission" date="2019-01" db="EMBL/GenBank/DDBJ databases">
        <title>Novel species of Nocardioides.</title>
        <authorList>
            <person name="Liu Q."/>
            <person name="Xin Y.-H."/>
        </authorList>
    </citation>
    <scope>NUCLEOTIDE SEQUENCE [LARGE SCALE GENOMIC DNA]</scope>
    <source>
        <strain evidence="2 3">HLT3-15</strain>
    </source>
</reference>
<protein>
    <submittedName>
        <fullName evidence="2">Uncharacterized protein</fullName>
    </submittedName>
</protein>
<gene>
    <name evidence="2" type="ORF">EUA06_05995</name>
</gene>
<dbReference type="AlphaFoldDB" id="A0A4Q2RU00"/>
<dbReference type="OrthoDB" id="3769340at2"/>
<sequence length="436" mass="48324">MPTSRRRTPRNRSAKQRRRAHRLRQSEQRSTGQRHLVATLRPGESLEHLLTDDDRRCMELATDAEARGDAWAAWHHHVSGLLVEESLTHHRLLELARLEDEAPAWMSSRWAVDQSLRWMLLTKDPRCDQLVRTVMAGLHFDQVESLLDDPVGLVEYGTLLAASDWVYQQLAAYEAGGLRDFLDARADPGLLERLDHIDEWERAAVAAYELVDVQGDVLRTLRLGDDETVELLNLGATTDIGPGATVIGRVVPVSVWPFAMFESRPLPVDEVTARDVADRMRDDDDDLGWFRALAAAHDSGRLPAGSTWGHGTLWSTDIVPMEQWAKSEENHHVLEEGGEEAGRVTELKAAGLSGRVANDVCVAELGLVVAKVTGDAGAIAPHVTAVMMDPRVFEALKQHSTLDGSGPFWRILAAATPSPVRDRCVRLAELSEERAA</sequence>
<dbReference type="EMBL" id="SDWS01000002">
    <property type="protein sequence ID" value="RYB92497.1"/>
    <property type="molecule type" value="Genomic_DNA"/>
</dbReference>
<comment type="caution">
    <text evidence="2">The sequence shown here is derived from an EMBL/GenBank/DDBJ whole genome shotgun (WGS) entry which is preliminary data.</text>
</comment>